<gene>
    <name evidence="3" type="ORF">FHR38_004310</name>
</gene>
<evidence type="ECO:0000256" key="1">
    <source>
        <dbReference type="SAM" id="MobiDB-lite"/>
    </source>
</evidence>
<dbReference type="AlphaFoldDB" id="A0A7W7ST91"/>
<dbReference type="RefSeq" id="WP_281384895.1">
    <property type="nucleotide sequence ID" value="NZ_JACHJW010000001.1"/>
</dbReference>
<feature type="compositionally biased region" description="Pro residues" evidence="1">
    <location>
        <begin position="89"/>
        <end position="129"/>
    </location>
</feature>
<evidence type="ECO:0000313" key="4">
    <source>
        <dbReference type="Proteomes" id="UP000578819"/>
    </source>
</evidence>
<evidence type="ECO:0000256" key="2">
    <source>
        <dbReference type="SAM" id="Phobius"/>
    </source>
</evidence>
<feature type="region of interest" description="Disordered" evidence="1">
    <location>
        <begin position="1"/>
        <end position="60"/>
    </location>
</feature>
<name>A0A7W7ST91_9ACTN</name>
<comment type="caution">
    <text evidence="3">The sequence shown here is derived from an EMBL/GenBank/DDBJ whole genome shotgun (WGS) entry which is preliminary data.</text>
</comment>
<dbReference type="EMBL" id="JACHJW010000001">
    <property type="protein sequence ID" value="MBB4960577.1"/>
    <property type="molecule type" value="Genomic_DNA"/>
</dbReference>
<sequence length="395" mass="42210">MIASDSPATTAEVVVSRWTGSAQVPPPQAGKRSRRSRFGSANAVPPPPDPTLALPLDERVTETAVPVDPWADSAADLWAGHPGGYLPAEPLPPTRPLPAEPPPFSPPSVAPPFSPPSVAPPAARPPVALPPTRSFPAAPPPPPPISGTPRMPAPSPVPPPRHAPAAPPRPAPPPPAPPRTSKRDRRGRIGSPPASGPPAAPPSWPTPPRPRRRRRRWPWVLLLMIACCCGCPAYFGKPMWDQYPASATLPTDLTGLKLRDDATSKQTVQQLKADMRMTNWLAEGTFAGVYADSRGKTVTIFGVTGFRFSPDQDLDTEFTRLTGQYGLTDIRDYDTGVRGEHQRCGTGRAEGATVVACTWADHGSIGTALFTKLSLEDSAERLPDLRDGIVSRNWN</sequence>
<keyword evidence="2" id="KW-1133">Transmembrane helix</keyword>
<evidence type="ECO:0000313" key="3">
    <source>
        <dbReference type="EMBL" id="MBB4960577.1"/>
    </source>
</evidence>
<organism evidence="3 4">
    <name type="scientific">Micromonospora polyrhachis</name>
    <dbReference type="NCBI Taxonomy" id="1282883"/>
    <lineage>
        <taxon>Bacteria</taxon>
        <taxon>Bacillati</taxon>
        <taxon>Actinomycetota</taxon>
        <taxon>Actinomycetes</taxon>
        <taxon>Micromonosporales</taxon>
        <taxon>Micromonosporaceae</taxon>
        <taxon>Micromonospora</taxon>
    </lineage>
</organism>
<protein>
    <submittedName>
        <fullName evidence="3">Uncharacterized protein</fullName>
    </submittedName>
</protein>
<feature type="region of interest" description="Disordered" evidence="1">
    <location>
        <begin position="74"/>
        <end position="212"/>
    </location>
</feature>
<reference evidence="3 4" key="1">
    <citation type="submission" date="2020-08" db="EMBL/GenBank/DDBJ databases">
        <title>Sequencing the genomes of 1000 actinobacteria strains.</title>
        <authorList>
            <person name="Klenk H.-P."/>
        </authorList>
    </citation>
    <scope>NUCLEOTIDE SEQUENCE [LARGE SCALE GENOMIC DNA]</scope>
    <source>
        <strain evidence="3 4">DSM 45886</strain>
    </source>
</reference>
<feature type="compositionally biased region" description="Pro residues" evidence="1">
    <location>
        <begin position="137"/>
        <end position="178"/>
    </location>
</feature>
<accession>A0A7W7ST91</accession>
<dbReference type="Proteomes" id="UP000578819">
    <property type="component" value="Unassembled WGS sequence"/>
</dbReference>
<proteinExistence type="predicted"/>
<feature type="compositionally biased region" description="Pro residues" evidence="1">
    <location>
        <begin position="194"/>
        <end position="208"/>
    </location>
</feature>
<keyword evidence="2" id="KW-0812">Transmembrane</keyword>
<keyword evidence="2" id="KW-0472">Membrane</keyword>
<keyword evidence="4" id="KW-1185">Reference proteome</keyword>
<feature type="transmembrane region" description="Helical" evidence="2">
    <location>
        <begin position="217"/>
        <end position="235"/>
    </location>
</feature>